<evidence type="ECO:0000313" key="3">
    <source>
        <dbReference type="Proteomes" id="UP001488805"/>
    </source>
</evidence>
<sequence>MHAVGQRLARYIHGDMDGEVDYGMRGGGVDGRGGEAKEGRDEIEGPPAEVLMHLRSVRPDGGALALDTMSS</sequence>
<feature type="compositionally biased region" description="Basic and acidic residues" evidence="1">
    <location>
        <begin position="32"/>
        <end position="42"/>
    </location>
</feature>
<gene>
    <name evidence="2" type="ORF">VZT92_016392</name>
</gene>
<proteinExistence type="predicted"/>
<reference evidence="2 3" key="1">
    <citation type="journal article" date="2024" name="Genome Biol. Evol.">
        <title>Chromosome-level genome assembly of the viviparous eelpout Zoarces viviparus.</title>
        <authorList>
            <person name="Fuhrmann N."/>
            <person name="Brasseur M.V."/>
            <person name="Bakowski C.E."/>
            <person name="Podsiadlowski L."/>
            <person name="Prost S."/>
            <person name="Krehenwinkel H."/>
            <person name="Mayer C."/>
        </authorList>
    </citation>
    <scope>NUCLEOTIDE SEQUENCE [LARGE SCALE GENOMIC DNA]</scope>
    <source>
        <strain evidence="2">NO-MEL_2022_Ind0_liver</strain>
    </source>
</reference>
<evidence type="ECO:0000313" key="2">
    <source>
        <dbReference type="EMBL" id="KAK9525709.1"/>
    </source>
</evidence>
<dbReference type="AlphaFoldDB" id="A0AAW1ESM8"/>
<name>A0AAW1ESM8_ZOAVI</name>
<keyword evidence="3" id="KW-1185">Reference proteome</keyword>
<protein>
    <submittedName>
        <fullName evidence="2">Uncharacterized protein</fullName>
    </submittedName>
</protein>
<comment type="caution">
    <text evidence="2">The sequence shown here is derived from an EMBL/GenBank/DDBJ whole genome shotgun (WGS) entry which is preliminary data.</text>
</comment>
<dbReference type="EMBL" id="JBCEZU010000134">
    <property type="protein sequence ID" value="KAK9525709.1"/>
    <property type="molecule type" value="Genomic_DNA"/>
</dbReference>
<evidence type="ECO:0000256" key="1">
    <source>
        <dbReference type="SAM" id="MobiDB-lite"/>
    </source>
</evidence>
<accession>A0AAW1ESM8</accession>
<feature type="region of interest" description="Disordered" evidence="1">
    <location>
        <begin position="23"/>
        <end position="42"/>
    </location>
</feature>
<organism evidence="2 3">
    <name type="scientific">Zoarces viviparus</name>
    <name type="common">Viviparous eelpout</name>
    <name type="synonym">Blennius viviparus</name>
    <dbReference type="NCBI Taxonomy" id="48416"/>
    <lineage>
        <taxon>Eukaryota</taxon>
        <taxon>Metazoa</taxon>
        <taxon>Chordata</taxon>
        <taxon>Craniata</taxon>
        <taxon>Vertebrata</taxon>
        <taxon>Euteleostomi</taxon>
        <taxon>Actinopterygii</taxon>
        <taxon>Neopterygii</taxon>
        <taxon>Teleostei</taxon>
        <taxon>Neoteleostei</taxon>
        <taxon>Acanthomorphata</taxon>
        <taxon>Eupercaria</taxon>
        <taxon>Perciformes</taxon>
        <taxon>Cottioidei</taxon>
        <taxon>Zoarcales</taxon>
        <taxon>Zoarcidae</taxon>
        <taxon>Zoarcinae</taxon>
        <taxon>Zoarces</taxon>
    </lineage>
</organism>
<dbReference type="Proteomes" id="UP001488805">
    <property type="component" value="Unassembled WGS sequence"/>
</dbReference>